<evidence type="ECO:0000259" key="6">
    <source>
        <dbReference type="PROSITE" id="PS51194"/>
    </source>
</evidence>
<dbReference type="FunFam" id="3.40.50.300:FF:002125">
    <property type="entry name" value="ATP-dependent helicase HrpB"/>
    <property type="match status" value="1"/>
</dbReference>
<dbReference type="GO" id="GO:0003676">
    <property type="term" value="F:nucleic acid binding"/>
    <property type="evidence" value="ECO:0007669"/>
    <property type="project" value="InterPro"/>
</dbReference>
<dbReference type="CDD" id="cd17990">
    <property type="entry name" value="DEXHc_HrpB"/>
    <property type="match status" value="1"/>
</dbReference>
<keyword evidence="1" id="KW-0547">Nucleotide-binding</keyword>
<dbReference type="SMART" id="SM00490">
    <property type="entry name" value="HELICc"/>
    <property type="match status" value="1"/>
</dbReference>
<evidence type="ECO:0000313" key="7">
    <source>
        <dbReference type="EMBL" id="MEE1869905.1"/>
    </source>
</evidence>
<dbReference type="InterPro" id="IPR013689">
    <property type="entry name" value="RNA_helicase_ATP-dep_HrpB_C"/>
</dbReference>
<dbReference type="Gene3D" id="1.20.120.1080">
    <property type="match status" value="1"/>
</dbReference>
<keyword evidence="2" id="KW-0378">Hydrolase</keyword>
<organism evidence="7 8">
    <name type="scientific">Pseudomonas auratipiscis</name>
    <dbReference type="NCBI Taxonomy" id="3115853"/>
    <lineage>
        <taxon>Bacteria</taxon>
        <taxon>Pseudomonadati</taxon>
        <taxon>Pseudomonadota</taxon>
        <taxon>Gammaproteobacteria</taxon>
        <taxon>Pseudomonadales</taxon>
        <taxon>Pseudomonadaceae</taxon>
        <taxon>Pseudomonas</taxon>
    </lineage>
</organism>
<dbReference type="InterPro" id="IPR010225">
    <property type="entry name" value="HrpB"/>
</dbReference>
<dbReference type="InterPro" id="IPR049614">
    <property type="entry name" value="HrpB_DEXH"/>
</dbReference>
<dbReference type="Pfam" id="PF24473">
    <property type="entry name" value="CON_HrpB"/>
    <property type="match status" value="1"/>
</dbReference>
<keyword evidence="3 7" id="KW-0347">Helicase</keyword>
<dbReference type="GO" id="GO:0016787">
    <property type="term" value="F:hydrolase activity"/>
    <property type="evidence" value="ECO:0007669"/>
    <property type="project" value="UniProtKB-KW"/>
</dbReference>
<comment type="caution">
    <text evidence="7">The sequence shown here is derived from an EMBL/GenBank/DDBJ whole genome shotgun (WGS) entry which is preliminary data.</text>
</comment>
<dbReference type="Pfam" id="PF00271">
    <property type="entry name" value="Helicase_C"/>
    <property type="match status" value="1"/>
</dbReference>
<dbReference type="Gene3D" id="3.40.50.300">
    <property type="entry name" value="P-loop containing nucleotide triphosphate hydrolases"/>
    <property type="match status" value="2"/>
</dbReference>
<dbReference type="SUPFAM" id="SSF52540">
    <property type="entry name" value="P-loop containing nucleoside triphosphate hydrolases"/>
    <property type="match status" value="1"/>
</dbReference>
<accession>A0AB35WYX1</accession>
<dbReference type="PANTHER" id="PTHR43519:SF1">
    <property type="entry name" value="ATP-DEPENDENT RNA HELICASE HRPB"/>
    <property type="match status" value="1"/>
</dbReference>
<dbReference type="NCBIfam" id="TIGR01970">
    <property type="entry name" value="DEAH_box_HrpB"/>
    <property type="match status" value="1"/>
</dbReference>
<sequence length="841" mass="92608">MISLPIDAVLPALRQALNQRHEAVLEAPPGAGKTTRVPLALLDEAWLSGQTILMLEPRRLAARAAAERLASELGEQVGQTVGYRIRLDSKVGPNSRIEVVTEGILTRRLQADPALEGVGLLIFDEFHERSLDADLALALSLNGRELLRDEPPLKILLMSATLEGERLSRLLDDAPVISSEGRMYPVDVRWGRPFQPGEYIEPRVVDAVLQALADESGSVLVFLPGQAEIRRVHQSLQDALGTRENILLCPLYGELDLDAQRAAIDAAPAGKRKVVLATNIAETSLTIDGVRVVVDAGLTRVPRFDPGSGMTRLNTQRISRASAIQRAGRAGRLEPGVCYRLWSEAQHDQLAAYGSAEILQADLAGLALQLARWGVTPEQLSWLDQPPPAAYAQALDLLQRLGAFKADSPDSLSTHGQAMAELPAHPRIAHLLLRGQDMGLANMACDVAALLGERDIVRGGGADLHSRLALLSGETRATRGGQGGVQRARQLARQYRGYLRGKPGSAVVDPEHPRWLGALLALAYPDRVAQQRRAGGGEYRLANGRAALFAEPDALMKCAWLVVADLGSRQGQREERIYLAAEFDPALFDGVLTEQVRSLDILDWDERENALRAERQRKVGELVLSREALTGLAEDARARALLDLVRRKGLALLSWTPELRQWQARIALLRQLDLQAGNDSEWPDLSDATLLATLQDWLQPYLGNVTRLSHFAQLDLPSILRNLLPWPLPQRLDEWAPVHLSVPSGSNIRLDYSAHPPILAVRLQELFGLADTPRIAQGRQQVLLHLLSPARRPVQVTQDLANFWRTTYAEVKKDLKGRYPKHYWPDDPLVAEATARAKPRK</sequence>
<dbReference type="InterPro" id="IPR007502">
    <property type="entry name" value="Helicase-assoc_dom"/>
</dbReference>
<reference evidence="7 8" key="1">
    <citation type="submission" date="2024-01" db="EMBL/GenBank/DDBJ databases">
        <title>Unpublished Manusciprt.</title>
        <authorList>
            <person name="Duman M."/>
            <person name="Valdes E.G."/>
            <person name="Ajmi N."/>
            <person name="Altun S."/>
            <person name="Saticioglu I.B."/>
        </authorList>
    </citation>
    <scope>NUCLEOTIDE SEQUENCE [LARGE SCALE GENOMIC DNA]</scope>
    <source>
        <strain evidence="7 8">120P</strain>
    </source>
</reference>
<evidence type="ECO:0000259" key="5">
    <source>
        <dbReference type="PROSITE" id="PS51192"/>
    </source>
</evidence>
<feature type="domain" description="Helicase C-terminal" evidence="6">
    <location>
        <begin position="204"/>
        <end position="374"/>
    </location>
</feature>
<dbReference type="CDD" id="cd18791">
    <property type="entry name" value="SF2_C_RHA"/>
    <property type="match status" value="1"/>
</dbReference>
<dbReference type="Proteomes" id="UP001307839">
    <property type="component" value="Unassembled WGS sequence"/>
</dbReference>
<protein>
    <submittedName>
        <fullName evidence="7">ATP-dependent helicase HrpB</fullName>
    </submittedName>
</protein>
<dbReference type="InterPro" id="IPR056329">
    <property type="entry name" value="CON_HrpB"/>
</dbReference>
<keyword evidence="8" id="KW-1185">Reference proteome</keyword>
<dbReference type="FunFam" id="1.20.120.1080:FF:000055">
    <property type="entry name" value="ATP-dependent helicase HrpB"/>
    <property type="match status" value="1"/>
</dbReference>
<dbReference type="PIRSF" id="PIRSF005496">
    <property type="entry name" value="ATP_hel_hrpB"/>
    <property type="match status" value="1"/>
</dbReference>
<gene>
    <name evidence="7" type="primary">hrpB</name>
    <name evidence="7" type="ORF">V0R53_26340</name>
</gene>
<dbReference type="GO" id="GO:0004386">
    <property type="term" value="F:helicase activity"/>
    <property type="evidence" value="ECO:0007669"/>
    <property type="project" value="UniProtKB-KW"/>
</dbReference>
<evidence type="ECO:0000313" key="8">
    <source>
        <dbReference type="Proteomes" id="UP001307839"/>
    </source>
</evidence>
<keyword evidence="4" id="KW-0067">ATP-binding</keyword>
<dbReference type="PROSITE" id="PS51194">
    <property type="entry name" value="HELICASE_CTER"/>
    <property type="match status" value="1"/>
</dbReference>
<dbReference type="SMART" id="SM00847">
    <property type="entry name" value="HA2"/>
    <property type="match status" value="1"/>
</dbReference>
<feature type="domain" description="Helicase ATP-binding" evidence="5">
    <location>
        <begin position="14"/>
        <end position="180"/>
    </location>
</feature>
<dbReference type="AlphaFoldDB" id="A0AB35WYX1"/>
<dbReference type="PROSITE" id="PS51192">
    <property type="entry name" value="HELICASE_ATP_BIND_1"/>
    <property type="match status" value="1"/>
</dbReference>
<dbReference type="InterPro" id="IPR001650">
    <property type="entry name" value="Helicase_C-like"/>
</dbReference>
<dbReference type="Pfam" id="PF00270">
    <property type="entry name" value="DEAD"/>
    <property type="match status" value="1"/>
</dbReference>
<dbReference type="RefSeq" id="WP_330080945.1">
    <property type="nucleotide sequence ID" value="NZ_JAZDCU010000033.1"/>
</dbReference>
<dbReference type="Pfam" id="PF08482">
    <property type="entry name" value="HrpB_C"/>
    <property type="match status" value="1"/>
</dbReference>
<evidence type="ECO:0000256" key="4">
    <source>
        <dbReference type="ARBA" id="ARBA00022840"/>
    </source>
</evidence>
<dbReference type="InterPro" id="IPR011545">
    <property type="entry name" value="DEAD/DEAH_box_helicase_dom"/>
</dbReference>
<dbReference type="PANTHER" id="PTHR43519">
    <property type="entry name" value="ATP-DEPENDENT RNA HELICASE HRPB"/>
    <property type="match status" value="1"/>
</dbReference>
<evidence type="ECO:0000256" key="1">
    <source>
        <dbReference type="ARBA" id="ARBA00022741"/>
    </source>
</evidence>
<dbReference type="GO" id="GO:0005524">
    <property type="term" value="F:ATP binding"/>
    <property type="evidence" value="ECO:0007669"/>
    <property type="project" value="UniProtKB-KW"/>
</dbReference>
<dbReference type="EMBL" id="JAZDQP010000030">
    <property type="protein sequence ID" value="MEE1869905.1"/>
    <property type="molecule type" value="Genomic_DNA"/>
</dbReference>
<proteinExistence type="predicted"/>
<dbReference type="InterPro" id="IPR014001">
    <property type="entry name" value="Helicase_ATP-bd"/>
</dbReference>
<name>A0AB35WYX1_9PSED</name>
<dbReference type="SMART" id="SM00487">
    <property type="entry name" value="DEXDc"/>
    <property type="match status" value="1"/>
</dbReference>
<evidence type="ECO:0000256" key="2">
    <source>
        <dbReference type="ARBA" id="ARBA00022801"/>
    </source>
</evidence>
<evidence type="ECO:0000256" key="3">
    <source>
        <dbReference type="ARBA" id="ARBA00022806"/>
    </source>
</evidence>
<dbReference type="InterPro" id="IPR027417">
    <property type="entry name" value="P-loop_NTPase"/>
</dbReference>